<evidence type="ECO:0000256" key="3">
    <source>
        <dbReference type="ARBA" id="ARBA00022840"/>
    </source>
</evidence>
<keyword evidence="1" id="KW-0436">Ligase</keyword>
<dbReference type="EMBL" id="BLLK01000069">
    <property type="protein sequence ID" value="GFH60193.1"/>
    <property type="molecule type" value="Genomic_DNA"/>
</dbReference>
<dbReference type="GO" id="GO:0005524">
    <property type="term" value="F:ATP binding"/>
    <property type="evidence" value="ECO:0007669"/>
    <property type="project" value="UniProtKB-KW"/>
</dbReference>
<evidence type="ECO:0008006" key="6">
    <source>
        <dbReference type="Google" id="ProtNLM"/>
    </source>
</evidence>
<dbReference type="Pfam" id="PF03133">
    <property type="entry name" value="TTL"/>
    <property type="match status" value="1"/>
</dbReference>
<protein>
    <recommendedName>
        <fullName evidence="6">Tubulin--tyrosine ligase-like protein 9</fullName>
    </recommendedName>
</protein>
<keyword evidence="3" id="KW-0067">ATP-binding</keyword>
<evidence type="ECO:0000313" key="5">
    <source>
        <dbReference type="Proteomes" id="UP001054902"/>
    </source>
</evidence>
<sequence>MNRTKLSTLSRKKRIGKSQRYSTKLLVLLSLVVTIGMGYILSADIRDYSTTSYSIDTNNLLIGLIQWKSKQLKKTVCTTAPNLYPAPTLRRIFQNISEWKFVVDDKSNSRACASSMIRILWDDRGKHPEQRKQIENHQKGKQLTTDLSGSFCSKSTLKQIIDSEATDDSILQEIFPETRVFSSMKECVAFCNNENDLSKWIWKPKHSAKGKGITSAAEGGKDGCILRCKESDGNISIQVLKDTMLMGDGSGRKFDLRAHLLVANLDPLIVYSGAERVSICAEPRNKKNPLKFPGSTNNSLFNQFQHVCNNAIGAKHPHWSIKRNNAGIADAIPNKKLRTKVQQEINSVLVELVNLFVKTQRWHGEIGQFILFGIDFLVEPNGKVTLLEMNSQPGFKGAFDHRYPNPWYDILNIEWTILSKIGRVESTSESKPYGFDINNLVEHLESIDLKTLHPLIIPGKEV</sequence>
<dbReference type="AlphaFoldDB" id="A0AAD3D9E1"/>
<comment type="caution">
    <text evidence="4">The sequence shown here is derived from an EMBL/GenBank/DDBJ whole genome shotgun (WGS) entry which is preliminary data.</text>
</comment>
<dbReference type="GO" id="GO:0036064">
    <property type="term" value="C:ciliary basal body"/>
    <property type="evidence" value="ECO:0007669"/>
    <property type="project" value="TreeGrafter"/>
</dbReference>
<dbReference type="SUPFAM" id="SSF56059">
    <property type="entry name" value="Glutathione synthetase ATP-binding domain-like"/>
    <property type="match status" value="1"/>
</dbReference>
<evidence type="ECO:0000256" key="1">
    <source>
        <dbReference type="ARBA" id="ARBA00022598"/>
    </source>
</evidence>
<evidence type="ECO:0000313" key="4">
    <source>
        <dbReference type="EMBL" id="GFH60193.1"/>
    </source>
</evidence>
<dbReference type="PANTHER" id="PTHR12241">
    <property type="entry name" value="TUBULIN POLYGLUTAMYLASE"/>
    <property type="match status" value="1"/>
</dbReference>
<accession>A0AAD3D9E1</accession>
<gene>
    <name evidence="4" type="ORF">CTEN210_16669</name>
</gene>
<dbReference type="GO" id="GO:0015631">
    <property type="term" value="F:tubulin binding"/>
    <property type="evidence" value="ECO:0007669"/>
    <property type="project" value="TreeGrafter"/>
</dbReference>
<dbReference type="Proteomes" id="UP001054902">
    <property type="component" value="Unassembled WGS sequence"/>
</dbReference>
<organism evidence="4 5">
    <name type="scientific">Chaetoceros tenuissimus</name>
    <dbReference type="NCBI Taxonomy" id="426638"/>
    <lineage>
        <taxon>Eukaryota</taxon>
        <taxon>Sar</taxon>
        <taxon>Stramenopiles</taxon>
        <taxon>Ochrophyta</taxon>
        <taxon>Bacillariophyta</taxon>
        <taxon>Coscinodiscophyceae</taxon>
        <taxon>Chaetocerotophycidae</taxon>
        <taxon>Chaetocerotales</taxon>
        <taxon>Chaetocerotaceae</taxon>
        <taxon>Chaetoceros</taxon>
    </lineage>
</organism>
<dbReference type="Gene3D" id="3.30.470.20">
    <property type="entry name" value="ATP-grasp fold, B domain"/>
    <property type="match status" value="1"/>
</dbReference>
<keyword evidence="5" id="KW-1185">Reference proteome</keyword>
<keyword evidence="2" id="KW-0547">Nucleotide-binding</keyword>
<name>A0AAD3D9E1_9STRA</name>
<proteinExistence type="predicted"/>
<dbReference type="InterPro" id="IPR004344">
    <property type="entry name" value="TTL/TTLL_fam"/>
</dbReference>
<evidence type="ECO:0000256" key="2">
    <source>
        <dbReference type="ARBA" id="ARBA00022741"/>
    </source>
</evidence>
<dbReference type="GO" id="GO:0000226">
    <property type="term" value="P:microtubule cytoskeleton organization"/>
    <property type="evidence" value="ECO:0007669"/>
    <property type="project" value="TreeGrafter"/>
</dbReference>
<dbReference type="PROSITE" id="PS51221">
    <property type="entry name" value="TTL"/>
    <property type="match status" value="1"/>
</dbReference>
<reference evidence="4 5" key="1">
    <citation type="journal article" date="2021" name="Sci. Rep.">
        <title>The genome of the diatom Chaetoceros tenuissimus carries an ancient integrated fragment of an extant virus.</title>
        <authorList>
            <person name="Hongo Y."/>
            <person name="Kimura K."/>
            <person name="Takaki Y."/>
            <person name="Yoshida Y."/>
            <person name="Baba S."/>
            <person name="Kobayashi G."/>
            <person name="Nagasaki K."/>
            <person name="Hano T."/>
            <person name="Tomaru Y."/>
        </authorList>
    </citation>
    <scope>NUCLEOTIDE SEQUENCE [LARGE SCALE GENOMIC DNA]</scope>
    <source>
        <strain evidence="4 5">NIES-3715</strain>
    </source>
</reference>
<dbReference type="GO" id="GO:0070740">
    <property type="term" value="F:tubulin-glutamic acid ligase activity"/>
    <property type="evidence" value="ECO:0007669"/>
    <property type="project" value="TreeGrafter"/>
</dbReference>